<evidence type="ECO:0000259" key="1">
    <source>
        <dbReference type="Pfam" id="PF19835"/>
    </source>
</evidence>
<dbReference type="Pfam" id="PF19835">
    <property type="entry name" value="SegE_GIY-YIG"/>
    <property type="match status" value="1"/>
</dbReference>
<dbReference type="RefSeq" id="WP_163136763.1">
    <property type="nucleotide sequence ID" value="NZ_JAAILA010000012.1"/>
</dbReference>
<sequence>MSEWKGLPDGFEPIQGTHYGFIYHIRNNVTGKRYIGYKQFFSHVKETRKSDPKFGKKVYKPSKWESYKSSNEKVAGWADEDITKTILMICGGKFELQYAECKALIDSKALLDDNFENYMLSSFMLGRPPASMRFDSLEEKYTNAK</sequence>
<comment type="caution">
    <text evidence="2">The sequence shown here is derived from an EMBL/GenBank/DDBJ whole genome shotgun (WGS) entry which is preliminary data.</text>
</comment>
<dbReference type="EMBL" id="JAAILA010000012">
    <property type="protein sequence ID" value="NEX88891.1"/>
    <property type="molecule type" value="Genomic_DNA"/>
</dbReference>
<evidence type="ECO:0000313" key="3">
    <source>
        <dbReference type="Proteomes" id="UP000472827"/>
    </source>
</evidence>
<evidence type="ECO:0000313" key="2">
    <source>
        <dbReference type="EMBL" id="NEX88891.1"/>
    </source>
</evidence>
<proteinExistence type="predicted"/>
<protein>
    <recommendedName>
        <fullName evidence="1">Putative endonuclease SegE-like GIY-YIG domain-containing protein</fullName>
    </recommendedName>
</protein>
<organism evidence="2 3">
    <name type="scientific">Aeromonas rivipollensis</name>
    <dbReference type="NCBI Taxonomy" id="948519"/>
    <lineage>
        <taxon>Bacteria</taxon>
        <taxon>Pseudomonadati</taxon>
        <taxon>Pseudomonadota</taxon>
        <taxon>Gammaproteobacteria</taxon>
        <taxon>Aeromonadales</taxon>
        <taxon>Aeromonadaceae</taxon>
        <taxon>Aeromonas</taxon>
    </lineage>
</organism>
<gene>
    <name evidence="2" type="ORF">G4923_09260</name>
</gene>
<dbReference type="Proteomes" id="UP000472827">
    <property type="component" value="Unassembled WGS sequence"/>
</dbReference>
<name>A0ABX0CY52_9GAMM</name>
<keyword evidence="3" id="KW-1185">Reference proteome</keyword>
<reference evidence="2 3" key="1">
    <citation type="submission" date="2020-02" db="EMBL/GenBank/DDBJ databases">
        <title>Genome sequencing of Aeromonas rivipollensis.</title>
        <authorList>
            <person name="Fono-Tamo Ubani E.K."/>
            <person name="Lekota K.E."/>
        </authorList>
    </citation>
    <scope>NUCLEOTIDE SEQUENCE [LARGE SCALE GENOMIC DNA]</scope>
    <source>
        <strain evidence="2 3">G78</strain>
    </source>
</reference>
<dbReference type="InterPro" id="IPR045566">
    <property type="entry name" value="SegE-like_GIY-YIG"/>
</dbReference>
<accession>A0ABX0CY52</accession>
<feature type="domain" description="Putative endonuclease SegE-like GIY-YIG" evidence="1">
    <location>
        <begin position="16"/>
        <end position="114"/>
    </location>
</feature>